<comment type="catalytic activity">
    <reaction evidence="7 8">
        <text>[phosphate](n) + ATP = [phosphate](n+1) + ADP</text>
        <dbReference type="Rhea" id="RHEA:19573"/>
        <dbReference type="Rhea" id="RHEA-COMP:9859"/>
        <dbReference type="Rhea" id="RHEA-COMP:14280"/>
        <dbReference type="ChEBI" id="CHEBI:16838"/>
        <dbReference type="ChEBI" id="CHEBI:30616"/>
        <dbReference type="ChEBI" id="CHEBI:456216"/>
        <dbReference type="EC" id="2.7.4.1"/>
    </reaction>
</comment>
<evidence type="ECO:0000256" key="4">
    <source>
        <dbReference type="ARBA" id="ARBA00022777"/>
    </source>
</evidence>
<reference key="2">
    <citation type="submission" date="2011-04" db="EMBL/GenBank/DDBJ databases">
        <title>Complete sequence of chromosome of Haliscomenobacter hydrossis DSM 1100.</title>
        <authorList>
            <consortium name="US DOE Joint Genome Institute (JGI-PGF)"/>
            <person name="Lucas S."/>
            <person name="Han J."/>
            <person name="Lapidus A."/>
            <person name="Bruce D."/>
            <person name="Goodwin L."/>
            <person name="Pitluck S."/>
            <person name="Peters L."/>
            <person name="Kyrpides N."/>
            <person name="Mavromatis K."/>
            <person name="Ivanova N."/>
            <person name="Ovchinnikova G."/>
            <person name="Pagani I."/>
            <person name="Daligault H."/>
            <person name="Detter J.C."/>
            <person name="Han C."/>
            <person name="Land M."/>
            <person name="Hauser L."/>
            <person name="Markowitz V."/>
            <person name="Cheng J.-F."/>
            <person name="Hugenholtz P."/>
            <person name="Woyke T."/>
            <person name="Wu D."/>
            <person name="Verbarg S."/>
            <person name="Frueling A."/>
            <person name="Brambilla E."/>
            <person name="Klenk H.-P."/>
            <person name="Eisen J.A."/>
        </authorList>
    </citation>
    <scope>NUCLEOTIDE SEQUENCE</scope>
    <source>
        <strain>DSM 1100</strain>
    </source>
</reference>
<evidence type="ECO:0000256" key="3">
    <source>
        <dbReference type="ARBA" id="ARBA00022741"/>
    </source>
</evidence>
<dbReference type="CDD" id="cd09167">
    <property type="entry name" value="PLDc_EcPPK1_C2_like"/>
    <property type="match status" value="1"/>
</dbReference>
<dbReference type="eggNOG" id="COG0855">
    <property type="taxonomic scope" value="Bacteria"/>
</dbReference>
<dbReference type="HOGENOM" id="CLU_009678_5_0_10"/>
<evidence type="ECO:0000256" key="8">
    <source>
        <dbReference type="RuleBase" id="RU003800"/>
    </source>
</evidence>
<dbReference type="InterPro" id="IPR025198">
    <property type="entry name" value="PPK_N_dom"/>
</dbReference>
<dbReference type="AlphaFoldDB" id="F4L2B6"/>
<dbReference type="InterPro" id="IPR001736">
    <property type="entry name" value="PLipase_D/transphosphatidylase"/>
</dbReference>
<feature type="binding site" evidence="7">
    <location>
        <position position="40"/>
    </location>
    <ligand>
        <name>ATP</name>
        <dbReference type="ChEBI" id="CHEBI:30616"/>
    </ligand>
</feature>
<dbReference type="Gene3D" id="1.20.58.310">
    <property type="entry name" value="Polyphosphate kinase N-terminal domain"/>
    <property type="match status" value="1"/>
</dbReference>
<keyword evidence="5 7" id="KW-0067">ATP-binding</keyword>
<keyword evidence="7" id="KW-0479">Metal-binding</keyword>
<dbReference type="CDD" id="cd09164">
    <property type="entry name" value="PLDc_EcPPK1_C1_like"/>
    <property type="match status" value="1"/>
</dbReference>
<dbReference type="InterPro" id="IPR003414">
    <property type="entry name" value="PP_kinase"/>
</dbReference>
<dbReference type="KEGG" id="hhy:Halhy_5043"/>
<dbReference type="GO" id="GO:0008976">
    <property type="term" value="F:polyphosphate kinase activity"/>
    <property type="evidence" value="ECO:0007669"/>
    <property type="project" value="UniProtKB-UniRule"/>
</dbReference>
<feature type="binding site" evidence="7">
    <location>
        <position position="581"/>
    </location>
    <ligand>
        <name>ATP</name>
        <dbReference type="ChEBI" id="CHEBI:30616"/>
    </ligand>
</feature>
<dbReference type="InterPro" id="IPR036830">
    <property type="entry name" value="PP_kinase_middle_dom_sf"/>
</dbReference>
<comment type="similarity">
    <text evidence="7 8">Belongs to the polyphosphate kinase 1 (PPK1) family.</text>
</comment>
<proteinExistence type="inferred from homology"/>
<keyword evidence="6 7" id="KW-0460">Magnesium</keyword>
<organism evidence="10 11">
    <name type="scientific">Haliscomenobacter hydrossis (strain ATCC 27775 / DSM 1100 / LMG 10767 / O)</name>
    <dbReference type="NCBI Taxonomy" id="760192"/>
    <lineage>
        <taxon>Bacteria</taxon>
        <taxon>Pseudomonadati</taxon>
        <taxon>Bacteroidota</taxon>
        <taxon>Saprospiria</taxon>
        <taxon>Saprospirales</taxon>
        <taxon>Haliscomenobacteraceae</taxon>
        <taxon>Haliscomenobacter</taxon>
    </lineage>
</organism>
<dbReference type="HAMAP" id="MF_00347">
    <property type="entry name" value="Polyphosphate_kinase"/>
    <property type="match status" value="1"/>
</dbReference>
<dbReference type="SUPFAM" id="SSF143724">
    <property type="entry name" value="PHP14-like"/>
    <property type="match status" value="1"/>
</dbReference>
<dbReference type="RefSeq" id="WP_013767404.1">
    <property type="nucleotide sequence ID" value="NC_015510.1"/>
</dbReference>
<evidence type="ECO:0000259" key="9">
    <source>
        <dbReference type="PROSITE" id="PS50035"/>
    </source>
</evidence>
<dbReference type="SUPFAM" id="SSF140356">
    <property type="entry name" value="PPK N-terminal domain-like"/>
    <property type="match status" value="1"/>
</dbReference>
<gene>
    <name evidence="7" type="primary">ppk</name>
    <name evidence="10" type="ordered locus">Halhy_5043</name>
</gene>
<dbReference type="Pfam" id="PF13089">
    <property type="entry name" value="PP_kinase_N"/>
    <property type="match status" value="1"/>
</dbReference>
<feature type="binding site" evidence="7">
    <location>
        <position position="394"/>
    </location>
    <ligand>
        <name>Mg(2+)</name>
        <dbReference type="ChEBI" id="CHEBI:18420"/>
    </ligand>
</feature>
<dbReference type="EMBL" id="CP002691">
    <property type="protein sequence ID" value="AEE52869.1"/>
    <property type="molecule type" value="Genomic_DNA"/>
</dbReference>
<evidence type="ECO:0000256" key="7">
    <source>
        <dbReference type="HAMAP-Rule" id="MF_00347"/>
    </source>
</evidence>
<evidence type="ECO:0000313" key="11">
    <source>
        <dbReference type="Proteomes" id="UP000008461"/>
    </source>
</evidence>
<keyword evidence="4 7" id="KW-0418">Kinase</keyword>
<feature type="domain" description="PLD phosphodiesterase" evidence="9">
    <location>
        <begin position="424"/>
        <end position="453"/>
    </location>
</feature>
<name>F4L2B6_HALH1</name>
<comment type="cofactor">
    <cofactor evidence="7">
        <name>Mg(2+)</name>
        <dbReference type="ChEBI" id="CHEBI:18420"/>
    </cofactor>
</comment>
<dbReference type="GO" id="GO:0046872">
    <property type="term" value="F:metal ion binding"/>
    <property type="evidence" value="ECO:0007669"/>
    <property type="project" value="UniProtKB-KW"/>
</dbReference>
<accession>F4L2B6</accession>
<dbReference type="PANTHER" id="PTHR30218:SF0">
    <property type="entry name" value="POLYPHOSPHATE KINASE"/>
    <property type="match status" value="1"/>
</dbReference>
<dbReference type="NCBIfam" id="TIGR03705">
    <property type="entry name" value="poly_P_kin"/>
    <property type="match status" value="1"/>
</dbReference>
<reference evidence="10 11" key="1">
    <citation type="journal article" date="2011" name="Stand. Genomic Sci.">
        <title>Complete genome sequence of Haliscomenobacter hydrossis type strain (O).</title>
        <authorList>
            <consortium name="US DOE Joint Genome Institute (JGI-PGF)"/>
            <person name="Daligault H."/>
            <person name="Lapidus A."/>
            <person name="Zeytun A."/>
            <person name="Nolan M."/>
            <person name="Lucas S."/>
            <person name="Del Rio T.G."/>
            <person name="Tice H."/>
            <person name="Cheng J.F."/>
            <person name="Tapia R."/>
            <person name="Han C."/>
            <person name="Goodwin L."/>
            <person name="Pitluck S."/>
            <person name="Liolios K."/>
            <person name="Pagani I."/>
            <person name="Ivanova N."/>
            <person name="Huntemann M."/>
            <person name="Mavromatis K."/>
            <person name="Mikhailova N."/>
            <person name="Pati A."/>
            <person name="Chen A."/>
            <person name="Palaniappan K."/>
            <person name="Land M."/>
            <person name="Hauser L."/>
            <person name="Brambilla E.M."/>
            <person name="Rohde M."/>
            <person name="Verbarg S."/>
            <person name="Goker M."/>
            <person name="Bristow J."/>
            <person name="Eisen J.A."/>
            <person name="Markowitz V."/>
            <person name="Hugenholtz P."/>
            <person name="Kyrpides N.C."/>
            <person name="Klenk H.P."/>
            <person name="Woyke T."/>
        </authorList>
    </citation>
    <scope>NUCLEOTIDE SEQUENCE [LARGE SCALE GENOMIC DNA]</scope>
    <source>
        <strain evidence="11">ATCC 27775 / DSM 1100 / LMG 10767 / O</strain>
    </source>
</reference>
<dbReference type="Gene3D" id="3.30.1840.10">
    <property type="entry name" value="Polyphosphate kinase middle domain"/>
    <property type="match status" value="1"/>
</dbReference>
<comment type="function">
    <text evidence="7 8">Catalyzes the reversible transfer of the terminal phosphate of ATP to form a long-chain polyphosphate (polyP).</text>
</comment>
<comment type="PTM">
    <text evidence="7 8">An intermediate of this reaction is the autophosphorylated ppk in which a phosphate is covalently linked to a histidine residue through a N-P bond.</text>
</comment>
<keyword evidence="1 7" id="KW-0597">Phosphoprotein</keyword>
<keyword evidence="3 7" id="KW-0547">Nucleotide-binding</keyword>
<keyword evidence="2 7" id="KW-0808">Transferase</keyword>
<evidence type="ECO:0000256" key="5">
    <source>
        <dbReference type="ARBA" id="ARBA00022840"/>
    </source>
</evidence>
<dbReference type="Pfam" id="PF02503">
    <property type="entry name" value="PP_kinase"/>
    <property type="match status" value="1"/>
</dbReference>
<evidence type="ECO:0000313" key="10">
    <source>
        <dbReference type="EMBL" id="AEE52869.1"/>
    </source>
</evidence>
<dbReference type="SUPFAM" id="SSF56024">
    <property type="entry name" value="Phospholipase D/nuclease"/>
    <property type="match status" value="2"/>
</dbReference>
<dbReference type="EC" id="2.7.4.1" evidence="7 8"/>
<dbReference type="Pfam" id="PF17941">
    <property type="entry name" value="PP_kinase_C_1"/>
    <property type="match status" value="1"/>
</dbReference>
<evidence type="ECO:0000256" key="1">
    <source>
        <dbReference type="ARBA" id="ARBA00022553"/>
    </source>
</evidence>
<dbReference type="NCBIfam" id="NF003917">
    <property type="entry name" value="PRK05443.1-1"/>
    <property type="match status" value="1"/>
</dbReference>
<sequence>MYHKRDISWLSFNHRVLQEAKDPLVPLYERIKFLAIYSSNLDEFFRVRVSALRQFQKMDKQERKSMLEVKPKKELREIKKIVHQQQVEFGIIFRSQIIPALREHNIFLLNDYQLFSSAQKQFAQAYFLEKVLPHLQHQYISTAVDVPFLKNRSLYFVGRLAQSDELGLVNIPSDVLPRFIALPGDEHQFQVTFLDEIIRANLHHLFPEGMQSAYSIKISRDAELYIDDEYTGDLREKIRASLANRSIGAPTRMLYDSSMNIELTQQLKSIFGLSKNDLFPGARYHNFSDFFAFPAPAHVEGLYDAPMPPLPHPVLEHADSIIKVMQQQDVLLHFPYQKYDYIPQLIEEVAQDPQVESIKITLYRVAKDSSIAKALVKAQKNGKSVTVFVEVKARFDEASNLLWGETLQKAGARVIYSRPGIKVHSKILLIGRREAEQLRNYTYLGTGNFNEKTATLYTDHALLTADERLANEVADVFRLLEEVSLEGSFQHLMVSPVNSRRKFVACIEREIQHAKSGRAAWMMLKMNSLEDTAMIDKLYEASQAGVKIKLIIRGICCLVPGVPGLSENIEVISIIDRFLEHARVYQFANGGEEALFLASADWMTRNLDRRVEVVFPIYNLTLKQELVNILQLQWADNVKARMLNAEQDNPYKAVSTEEAPVQAQKEIYFKLRTALETNK</sequence>
<dbReference type="InterPro" id="IPR041108">
    <property type="entry name" value="PP_kinase_C_1"/>
</dbReference>
<dbReference type="PROSITE" id="PS50035">
    <property type="entry name" value="PLD"/>
    <property type="match status" value="1"/>
</dbReference>
<feature type="active site" description="Phosphohistidine intermediate" evidence="7">
    <location>
        <position position="424"/>
    </location>
</feature>
<feature type="binding site" evidence="7">
    <location>
        <position position="364"/>
    </location>
    <ligand>
        <name>Mg(2+)</name>
        <dbReference type="ChEBI" id="CHEBI:18420"/>
    </ligand>
</feature>
<dbReference type="Pfam" id="PF13090">
    <property type="entry name" value="PP_kinase_C"/>
    <property type="match status" value="1"/>
</dbReference>
<dbReference type="InterPro" id="IPR024953">
    <property type="entry name" value="PP_kinase_middle"/>
</dbReference>
<evidence type="ECO:0000256" key="6">
    <source>
        <dbReference type="ARBA" id="ARBA00022842"/>
    </source>
</evidence>
<keyword evidence="11" id="KW-1185">Reference proteome</keyword>
<dbReference type="Proteomes" id="UP000008461">
    <property type="component" value="Chromosome"/>
</dbReference>
<dbReference type="GO" id="GO:0009358">
    <property type="term" value="C:polyphosphate kinase complex"/>
    <property type="evidence" value="ECO:0007669"/>
    <property type="project" value="InterPro"/>
</dbReference>
<dbReference type="NCBIfam" id="NF003921">
    <property type="entry name" value="PRK05443.2-2"/>
    <property type="match status" value="1"/>
</dbReference>
<dbReference type="PANTHER" id="PTHR30218">
    <property type="entry name" value="POLYPHOSPHATE KINASE"/>
    <property type="match status" value="1"/>
</dbReference>
<evidence type="ECO:0000256" key="2">
    <source>
        <dbReference type="ARBA" id="ARBA00022679"/>
    </source>
</evidence>
<feature type="binding site" evidence="7">
    <location>
        <position position="457"/>
    </location>
    <ligand>
        <name>ATP</name>
        <dbReference type="ChEBI" id="CHEBI:30616"/>
    </ligand>
</feature>
<dbReference type="InterPro" id="IPR025200">
    <property type="entry name" value="PPK_C_dom2"/>
</dbReference>
<dbReference type="GO" id="GO:0005524">
    <property type="term" value="F:ATP binding"/>
    <property type="evidence" value="ECO:0007669"/>
    <property type="project" value="UniProtKB-KW"/>
</dbReference>
<dbReference type="Gene3D" id="3.30.870.10">
    <property type="entry name" value="Endonuclease Chain A"/>
    <property type="match status" value="2"/>
</dbReference>
<dbReference type="STRING" id="760192.Halhy_5043"/>
<dbReference type="InterPro" id="IPR036832">
    <property type="entry name" value="PPK_N_dom_sf"/>
</dbReference>
<feature type="binding site" evidence="7">
    <location>
        <position position="553"/>
    </location>
    <ligand>
        <name>ATP</name>
        <dbReference type="ChEBI" id="CHEBI:30616"/>
    </ligand>
</feature>
<protein>
    <recommendedName>
        <fullName evidence="7 8">Polyphosphate kinase</fullName>
        <ecNumber evidence="7 8">2.7.4.1</ecNumber>
    </recommendedName>
    <alternativeName>
        <fullName evidence="7">ATP-polyphosphate phosphotransferase</fullName>
    </alternativeName>
    <alternativeName>
        <fullName evidence="7">Polyphosphoric acid kinase</fullName>
    </alternativeName>
</protein>
<dbReference type="PIRSF" id="PIRSF015589">
    <property type="entry name" value="PP_kinase"/>
    <property type="match status" value="1"/>
</dbReference>
<dbReference type="GO" id="GO:0006799">
    <property type="term" value="P:polyphosphate biosynthetic process"/>
    <property type="evidence" value="ECO:0007669"/>
    <property type="project" value="UniProtKB-UniRule"/>
</dbReference>
<dbReference type="OrthoDB" id="9761456at2"/>